<dbReference type="AlphaFoldDB" id="A0AAD3GZW8"/>
<keyword evidence="2" id="KW-1185">Reference proteome</keyword>
<name>A0AAD3GZW8_9STRA</name>
<proteinExistence type="predicted"/>
<dbReference type="Proteomes" id="UP001054902">
    <property type="component" value="Unassembled WGS sequence"/>
</dbReference>
<accession>A0AAD3GZW8</accession>
<evidence type="ECO:0000313" key="1">
    <source>
        <dbReference type="EMBL" id="GFH45467.1"/>
    </source>
</evidence>
<organism evidence="1 2">
    <name type="scientific">Chaetoceros tenuissimus</name>
    <dbReference type="NCBI Taxonomy" id="426638"/>
    <lineage>
        <taxon>Eukaryota</taxon>
        <taxon>Sar</taxon>
        <taxon>Stramenopiles</taxon>
        <taxon>Ochrophyta</taxon>
        <taxon>Bacillariophyta</taxon>
        <taxon>Coscinodiscophyceae</taxon>
        <taxon>Chaetocerotophycidae</taxon>
        <taxon>Chaetocerotales</taxon>
        <taxon>Chaetocerotaceae</taxon>
        <taxon>Chaetoceros</taxon>
    </lineage>
</organism>
<reference evidence="1 2" key="1">
    <citation type="journal article" date="2021" name="Sci. Rep.">
        <title>The genome of the diatom Chaetoceros tenuissimus carries an ancient integrated fragment of an extant virus.</title>
        <authorList>
            <person name="Hongo Y."/>
            <person name="Kimura K."/>
            <person name="Takaki Y."/>
            <person name="Yoshida Y."/>
            <person name="Baba S."/>
            <person name="Kobayashi G."/>
            <person name="Nagasaki K."/>
            <person name="Hano T."/>
            <person name="Tomaru Y."/>
        </authorList>
    </citation>
    <scope>NUCLEOTIDE SEQUENCE [LARGE SCALE GENOMIC DNA]</scope>
    <source>
        <strain evidence="1 2">NIES-3715</strain>
    </source>
</reference>
<evidence type="ECO:0000313" key="2">
    <source>
        <dbReference type="Proteomes" id="UP001054902"/>
    </source>
</evidence>
<protein>
    <submittedName>
        <fullName evidence="1">Uncharacterized protein</fullName>
    </submittedName>
</protein>
<comment type="caution">
    <text evidence="1">The sequence shown here is derived from an EMBL/GenBank/DDBJ whole genome shotgun (WGS) entry which is preliminary data.</text>
</comment>
<dbReference type="EMBL" id="BLLK01000020">
    <property type="protein sequence ID" value="GFH45467.1"/>
    <property type="molecule type" value="Genomic_DNA"/>
</dbReference>
<sequence>MNAGVAAARGPFGWLLQTTAGQYVVLGLGAASIFPEKCEELIKPMVRSLVLGFPNMPLASDLLGGSTPKVEVAPAPSSPIVIQTGGKTETAQEKVVGQLIAYTITAGGVWVSYTILVNYLPDWAKEMLPVTRQVFDKAVQNLGRGIIEVSEQIHHLFQKQAETHDELVEARNDILNVQNSIDRCEDALDAADGKLDKTQKGIKLLVRAVATMVPGSHSITNELNQFAREIHIDPEERGEYLAIQEINKHNPSFMFGSPAPSRSTSMDDGTTFTGKYIKNSRTPMTRSVSDESVISEISQEGEQGKKVIMDSSMSYMSGMFSPPSVGKPSLKNRLDSLLNNGTLQS</sequence>
<gene>
    <name evidence="1" type="ORF">CTEN210_01941</name>
</gene>